<feature type="compositionally biased region" description="Polar residues" evidence="1">
    <location>
        <begin position="200"/>
        <end position="214"/>
    </location>
</feature>
<organism evidence="2 3">
    <name type="scientific">Pinctada imbricata</name>
    <name type="common">Atlantic pearl-oyster</name>
    <name type="synonym">Pinctada martensii</name>
    <dbReference type="NCBI Taxonomy" id="66713"/>
    <lineage>
        <taxon>Eukaryota</taxon>
        <taxon>Metazoa</taxon>
        <taxon>Spiralia</taxon>
        <taxon>Lophotrochozoa</taxon>
        <taxon>Mollusca</taxon>
        <taxon>Bivalvia</taxon>
        <taxon>Autobranchia</taxon>
        <taxon>Pteriomorphia</taxon>
        <taxon>Pterioida</taxon>
        <taxon>Pterioidea</taxon>
        <taxon>Pteriidae</taxon>
        <taxon>Pinctada</taxon>
    </lineage>
</organism>
<dbReference type="InterPro" id="IPR028213">
    <property type="entry name" value="PA1"/>
</dbReference>
<feature type="compositionally biased region" description="Basic and acidic residues" evidence="1">
    <location>
        <begin position="138"/>
        <end position="149"/>
    </location>
</feature>
<dbReference type="Pfam" id="PF15364">
    <property type="entry name" value="PAXIP1_C"/>
    <property type="match status" value="1"/>
</dbReference>
<dbReference type="Proteomes" id="UP001186944">
    <property type="component" value="Unassembled WGS sequence"/>
</dbReference>
<dbReference type="GO" id="GO:0033148">
    <property type="term" value="P:positive regulation of intracellular estrogen receptor signaling pathway"/>
    <property type="evidence" value="ECO:0007669"/>
    <property type="project" value="TreeGrafter"/>
</dbReference>
<proteinExistence type="predicted"/>
<feature type="compositionally biased region" description="Low complexity" evidence="1">
    <location>
        <begin position="166"/>
        <end position="185"/>
    </location>
</feature>
<name>A0AA88XFF5_PINIB</name>
<comment type="caution">
    <text evidence="2">The sequence shown here is derived from an EMBL/GenBank/DDBJ whole genome shotgun (WGS) entry which is preliminary data.</text>
</comment>
<dbReference type="GO" id="GO:0030331">
    <property type="term" value="F:nuclear estrogen receptor binding"/>
    <property type="evidence" value="ECO:0007669"/>
    <property type="project" value="TreeGrafter"/>
</dbReference>
<dbReference type="GO" id="GO:1902808">
    <property type="term" value="P:positive regulation of cell cycle G1/S phase transition"/>
    <property type="evidence" value="ECO:0007669"/>
    <property type="project" value="TreeGrafter"/>
</dbReference>
<dbReference type="GO" id="GO:0044666">
    <property type="term" value="C:MLL3/4 complex"/>
    <property type="evidence" value="ECO:0007669"/>
    <property type="project" value="TreeGrafter"/>
</dbReference>
<evidence type="ECO:0000256" key="1">
    <source>
        <dbReference type="SAM" id="MobiDB-lite"/>
    </source>
</evidence>
<gene>
    <name evidence="2" type="ORF">FSP39_012130</name>
</gene>
<dbReference type="EMBL" id="VSWD01000013">
    <property type="protein sequence ID" value="KAK3084355.1"/>
    <property type="molecule type" value="Genomic_DNA"/>
</dbReference>
<keyword evidence="3" id="KW-1185">Reference proteome</keyword>
<protein>
    <submittedName>
        <fullName evidence="2">Uncharacterized protein</fullName>
    </submittedName>
</protein>
<evidence type="ECO:0000313" key="3">
    <source>
        <dbReference type="Proteomes" id="UP001186944"/>
    </source>
</evidence>
<sequence length="245" mass="27177">MTTDRDDWCVYASDEELYDPTHCGKGTWMPHPEDILKMFEKLSKQKVLELKWKCPGRRPPEIEISQEEVVQKDVPMETEEVPLPEEPKPVQPTEFDFDDAFDAALPVTPKRTPGSKTPKSQKKVAKMDKILQDVMLQQRKDSAEREAKRRLQRSPRTPQTGQKTRPGAPGSSPLSVGLSPGGSTPNKSSEEKVTVPVLSISESTHGSAATTGLSISKEETTLSSSDERKLEGQKSETATTSEEKT</sequence>
<dbReference type="AlphaFoldDB" id="A0AA88XFF5"/>
<feature type="compositionally biased region" description="Polar residues" evidence="1">
    <location>
        <begin position="154"/>
        <end position="163"/>
    </location>
</feature>
<feature type="compositionally biased region" description="Basic and acidic residues" evidence="1">
    <location>
        <begin position="216"/>
        <end position="234"/>
    </location>
</feature>
<feature type="region of interest" description="Disordered" evidence="1">
    <location>
        <begin position="63"/>
        <end position="245"/>
    </location>
</feature>
<evidence type="ECO:0000313" key="2">
    <source>
        <dbReference type="EMBL" id="KAK3084355.1"/>
    </source>
</evidence>
<dbReference type="PANTHER" id="PTHR28467:SF1">
    <property type="entry name" value="PAXIP1-ASSOCIATED GLUTAMATE-RICH PROTEIN 1"/>
    <property type="match status" value="1"/>
</dbReference>
<reference evidence="2" key="1">
    <citation type="submission" date="2019-08" db="EMBL/GenBank/DDBJ databases">
        <title>The improved chromosome-level genome for the pearl oyster Pinctada fucata martensii using PacBio sequencing and Hi-C.</title>
        <authorList>
            <person name="Zheng Z."/>
        </authorList>
    </citation>
    <scope>NUCLEOTIDE SEQUENCE</scope>
    <source>
        <strain evidence="2">ZZ-2019</strain>
        <tissue evidence="2">Adductor muscle</tissue>
    </source>
</reference>
<accession>A0AA88XFF5</accession>
<dbReference type="PANTHER" id="PTHR28467">
    <property type="entry name" value="PAXIP1-ASSOCIATED GLUTAMATE-RICH PROTEIN 1"/>
    <property type="match status" value="1"/>
</dbReference>
<feature type="compositionally biased region" description="Low complexity" evidence="1">
    <location>
        <begin position="235"/>
        <end position="245"/>
    </location>
</feature>